<gene>
    <name evidence="1" type="ORF">HRI_002422300</name>
</gene>
<protein>
    <submittedName>
        <fullName evidence="1">Uncharacterized protein</fullName>
    </submittedName>
</protein>
<keyword evidence="2" id="KW-1185">Reference proteome</keyword>
<dbReference type="PANTHER" id="PTHR31050:SF3">
    <property type="entry name" value="OS08G0412800 PROTEIN"/>
    <property type="match status" value="1"/>
</dbReference>
<organism evidence="1 2">
    <name type="scientific">Hibiscus trionum</name>
    <name type="common">Flower of an hour</name>
    <dbReference type="NCBI Taxonomy" id="183268"/>
    <lineage>
        <taxon>Eukaryota</taxon>
        <taxon>Viridiplantae</taxon>
        <taxon>Streptophyta</taxon>
        <taxon>Embryophyta</taxon>
        <taxon>Tracheophyta</taxon>
        <taxon>Spermatophyta</taxon>
        <taxon>Magnoliopsida</taxon>
        <taxon>eudicotyledons</taxon>
        <taxon>Gunneridae</taxon>
        <taxon>Pentapetalae</taxon>
        <taxon>rosids</taxon>
        <taxon>malvids</taxon>
        <taxon>Malvales</taxon>
        <taxon>Malvaceae</taxon>
        <taxon>Malvoideae</taxon>
        <taxon>Hibiscus</taxon>
    </lineage>
</organism>
<evidence type="ECO:0000313" key="2">
    <source>
        <dbReference type="Proteomes" id="UP001165190"/>
    </source>
</evidence>
<dbReference type="AlphaFoldDB" id="A0A9W7M6L0"/>
<dbReference type="PANTHER" id="PTHR31050">
    <property type="entry name" value="OS08G0413200 PROTEIN"/>
    <property type="match status" value="1"/>
</dbReference>
<evidence type="ECO:0000313" key="1">
    <source>
        <dbReference type="EMBL" id="GMI87530.1"/>
    </source>
</evidence>
<dbReference type="OrthoDB" id="647907at2759"/>
<dbReference type="InterPro" id="IPR010683">
    <property type="entry name" value="DUF1262"/>
</dbReference>
<proteinExistence type="predicted"/>
<name>A0A9W7M6L0_HIBTR</name>
<comment type="caution">
    <text evidence="1">The sequence shown here is derived from an EMBL/GenBank/DDBJ whole genome shotgun (WGS) entry which is preliminary data.</text>
</comment>
<reference evidence="1" key="1">
    <citation type="submission" date="2023-05" db="EMBL/GenBank/DDBJ databases">
        <title>Genome and transcriptome analyses reveal genes involved in the formation of fine ridges on petal epidermal cells in Hibiscus trionum.</title>
        <authorList>
            <person name="Koshimizu S."/>
            <person name="Masuda S."/>
            <person name="Ishii T."/>
            <person name="Shirasu K."/>
            <person name="Hoshino A."/>
            <person name="Arita M."/>
        </authorList>
    </citation>
    <scope>NUCLEOTIDE SEQUENCE</scope>
    <source>
        <strain evidence="1">Hamamatsu line</strain>
    </source>
</reference>
<dbReference type="Proteomes" id="UP001165190">
    <property type="component" value="Unassembled WGS sequence"/>
</dbReference>
<accession>A0A9W7M6L0</accession>
<sequence>MYVTRPLSMYKQSPSLLSSPLPEGPNSGVLVILDEEAEPTCCFGLCKSHELHDLPFPQNKNIELRYTTGGGEHRHVHRNDVAFIPVLGQPLSSNRYYALQPRGRHKGEAFTNSTKEDAVTCCFCLCFPDIDPQPADHHDIYQQFEICKRNWGGFVANSVAPDGVPPGFLKRKGWRASTSTPRNFTLDEAPGLDAALRARLPPFDFPLSRKNSQPVVVGKWYCPFIFITDGTPKDQMTKSMYYKMTLEQRWEQVFAYNIDNTKDNAVVEVDVRVEREVVRINGMSWESSLDNREAVDGVTWFGDSTEGVGLSLAIVERMKWEEERFGWNGGNGKVKTTEKMETNGVWNQFGCYVLVERFVLRRMDGSLVLTYDFKHTHVIRNKWE</sequence>
<dbReference type="Pfam" id="PF06880">
    <property type="entry name" value="DUF1262"/>
    <property type="match status" value="1"/>
</dbReference>
<dbReference type="EMBL" id="BSYR01000022">
    <property type="protein sequence ID" value="GMI87530.1"/>
    <property type="molecule type" value="Genomic_DNA"/>
</dbReference>